<comment type="caution">
    <text evidence="5">The sequence shown here is derived from an EMBL/GenBank/DDBJ whole genome shotgun (WGS) entry which is preliminary data.</text>
</comment>
<evidence type="ECO:0000256" key="1">
    <source>
        <dbReference type="ARBA" id="ARBA00022737"/>
    </source>
</evidence>
<protein>
    <submittedName>
        <fullName evidence="5">Resistance protein</fullName>
    </submittedName>
</protein>
<dbReference type="Proteomes" id="UP000236291">
    <property type="component" value="Unassembled WGS sequence"/>
</dbReference>
<dbReference type="GO" id="GO:0006952">
    <property type="term" value="P:defense response"/>
    <property type="evidence" value="ECO:0007669"/>
    <property type="project" value="UniProtKB-KW"/>
</dbReference>
<gene>
    <name evidence="5" type="ORF">L195_g061853</name>
</gene>
<reference evidence="5 6" key="2">
    <citation type="journal article" date="2017" name="Front. Plant Sci.">
        <title>Gene Classification and Mining of Molecular Markers Useful in Red Clover (Trifolium pratense) Breeding.</title>
        <authorList>
            <person name="Istvanek J."/>
            <person name="Dluhosova J."/>
            <person name="Dluhos P."/>
            <person name="Patkova L."/>
            <person name="Nedelnik J."/>
            <person name="Repkova J."/>
        </authorList>
    </citation>
    <scope>NUCLEOTIDE SEQUENCE [LARGE SCALE GENOMIC DNA]</scope>
    <source>
        <strain evidence="6">cv. Tatra</strain>
        <tissue evidence="5">Young leaves</tissue>
    </source>
</reference>
<keyword evidence="1" id="KW-0677">Repeat</keyword>
<organism evidence="5 6">
    <name type="scientific">Trifolium pratense</name>
    <name type="common">Red clover</name>
    <dbReference type="NCBI Taxonomy" id="57577"/>
    <lineage>
        <taxon>Eukaryota</taxon>
        <taxon>Viridiplantae</taxon>
        <taxon>Streptophyta</taxon>
        <taxon>Embryophyta</taxon>
        <taxon>Tracheophyta</taxon>
        <taxon>Spermatophyta</taxon>
        <taxon>Magnoliopsida</taxon>
        <taxon>eudicotyledons</taxon>
        <taxon>Gunneridae</taxon>
        <taxon>Pentapetalae</taxon>
        <taxon>rosids</taxon>
        <taxon>fabids</taxon>
        <taxon>Fabales</taxon>
        <taxon>Fabaceae</taxon>
        <taxon>Papilionoideae</taxon>
        <taxon>50 kb inversion clade</taxon>
        <taxon>NPAAA clade</taxon>
        <taxon>Hologalegina</taxon>
        <taxon>IRL clade</taxon>
        <taxon>Trifolieae</taxon>
        <taxon>Trifolium</taxon>
    </lineage>
</organism>
<feature type="domain" description="Disease resistance N-terminal" evidence="4">
    <location>
        <begin position="14"/>
        <end position="97"/>
    </location>
</feature>
<evidence type="ECO:0000259" key="4">
    <source>
        <dbReference type="Pfam" id="PF18052"/>
    </source>
</evidence>
<feature type="non-terminal residue" evidence="5">
    <location>
        <position position="114"/>
    </location>
</feature>
<dbReference type="Gene3D" id="1.20.5.4130">
    <property type="match status" value="1"/>
</dbReference>
<sequence>NLLPLARKHLLPLALDHLLPMLKEGLNMIRGVPNDKIAELKHELETIEDAIHQADKLADAEGDDPSDGTRKNIKQLIEASFHIQDVIDEYIIREEQQLPDPGCVAGASDYIKNK</sequence>
<dbReference type="AlphaFoldDB" id="A0A2K3KC84"/>
<dbReference type="Pfam" id="PF18052">
    <property type="entry name" value="Rx_N"/>
    <property type="match status" value="1"/>
</dbReference>
<name>A0A2K3KC84_TRIPR</name>
<accession>A0A2K3KC84</accession>
<keyword evidence="3" id="KW-0611">Plant defense</keyword>
<dbReference type="GO" id="GO:0000166">
    <property type="term" value="F:nucleotide binding"/>
    <property type="evidence" value="ECO:0007669"/>
    <property type="project" value="UniProtKB-KW"/>
</dbReference>
<evidence type="ECO:0000313" key="5">
    <source>
        <dbReference type="EMBL" id="PNX63907.1"/>
    </source>
</evidence>
<evidence type="ECO:0000256" key="3">
    <source>
        <dbReference type="ARBA" id="ARBA00022821"/>
    </source>
</evidence>
<keyword evidence="2" id="KW-0547">Nucleotide-binding</keyword>
<evidence type="ECO:0000256" key="2">
    <source>
        <dbReference type="ARBA" id="ARBA00022741"/>
    </source>
</evidence>
<feature type="non-terminal residue" evidence="5">
    <location>
        <position position="1"/>
    </location>
</feature>
<dbReference type="InterPro" id="IPR041118">
    <property type="entry name" value="Rx_N"/>
</dbReference>
<evidence type="ECO:0000313" key="6">
    <source>
        <dbReference type="Proteomes" id="UP000236291"/>
    </source>
</evidence>
<proteinExistence type="predicted"/>
<dbReference type="EMBL" id="ASHM01159798">
    <property type="protein sequence ID" value="PNX63907.1"/>
    <property type="molecule type" value="Genomic_DNA"/>
</dbReference>
<reference evidence="5 6" key="1">
    <citation type="journal article" date="2014" name="Am. J. Bot.">
        <title>Genome assembly and annotation for red clover (Trifolium pratense; Fabaceae).</title>
        <authorList>
            <person name="Istvanek J."/>
            <person name="Jaros M."/>
            <person name="Krenek A."/>
            <person name="Repkova J."/>
        </authorList>
    </citation>
    <scope>NUCLEOTIDE SEQUENCE [LARGE SCALE GENOMIC DNA]</scope>
    <source>
        <strain evidence="6">cv. Tatra</strain>
        <tissue evidence="5">Young leaves</tissue>
    </source>
</reference>